<dbReference type="EMBL" id="LJDB01000096">
    <property type="protein sequence ID" value="ONI38099.1"/>
    <property type="molecule type" value="Genomic_DNA"/>
</dbReference>
<organism evidence="1 2">
    <name type="scientific">Candidatus Epulonipiscium fishelsonii</name>
    <dbReference type="NCBI Taxonomy" id="77094"/>
    <lineage>
        <taxon>Bacteria</taxon>
        <taxon>Bacillati</taxon>
        <taxon>Bacillota</taxon>
        <taxon>Clostridia</taxon>
        <taxon>Lachnospirales</taxon>
        <taxon>Lachnospiraceae</taxon>
        <taxon>Candidatus Epulonipiscium</taxon>
    </lineage>
</organism>
<protein>
    <submittedName>
        <fullName evidence="1">Sodium:proton exchanger</fullName>
    </submittedName>
</protein>
<keyword evidence="2" id="KW-1185">Reference proteome</keyword>
<reference evidence="1" key="1">
    <citation type="submission" date="2016-08" db="EMBL/GenBank/DDBJ databases">
        <authorList>
            <person name="Ngugi D.K."/>
            <person name="Miyake S."/>
            <person name="Stingl U."/>
        </authorList>
    </citation>
    <scope>NUCLEOTIDE SEQUENCE</scope>
    <source>
        <strain evidence="1">SCG-B11WGA-EpuloA1</strain>
    </source>
</reference>
<gene>
    <name evidence="1" type="ORF">AN396_11435</name>
</gene>
<name>A0ACC8X845_9FIRM</name>
<dbReference type="Proteomes" id="UP000188605">
    <property type="component" value="Unassembled WGS sequence"/>
</dbReference>
<comment type="caution">
    <text evidence="1">The sequence shown here is derived from an EMBL/GenBank/DDBJ whole genome shotgun (WGS) entry which is preliminary data.</text>
</comment>
<accession>A0ACC8X845</accession>
<proteinExistence type="predicted"/>
<sequence>MEYILLLVGFILLIKGADFFVEGASSIAATLRVPSLIIGLTIVAFGTSAPELAVSVTSALSGANAIAVGNVIGSNIFNILMVVGISAIIFPLKVEKSILLKEFPFTLMGTAVLLILSYDTKLNGTNIDVISKSDGWILLIFFGIFLYYLVESALTARKNSQPEDEIETMSMAKSVIMSIGGIIGIVLGGDVVVENATIIALKLGMTEGLVGLTIVAIGTSLPELVTSVVAAKKGESDIALGNVMGSNIFNMFLILGVSTVINPIPVTHEVFIDIIFMGITVLVAFIFAATKRTIGKVEGSIFVISYIAYMAYIIMR</sequence>
<evidence type="ECO:0000313" key="2">
    <source>
        <dbReference type="Proteomes" id="UP000188605"/>
    </source>
</evidence>
<evidence type="ECO:0000313" key="1">
    <source>
        <dbReference type="EMBL" id="ONI38099.1"/>
    </source>
</evidence>